<dbReference type="PANTHER" id="PTHR33050">
    <property type="entry name" value="REVERSE TRANSCRIPTASE DOMAIN-CONTAINING PROTEIN"/>
    <property type="match status" value="1"/>
</dbReference>
<comment type="caution">
    <text evidence="3">The sequence shown here is derived from an EMBL/GenBank/DDBJ whole genome shotgun (WGS) entry which is preliminary data.</text>
</comment>
<dbReference type="OrthoDB" id="9950135at2759"/>
<feature type="non-terminal residue" evidence="3">
    <location>
        <position position="655"/>
    </location>
</feature>
<accession>A0A5J4WVY0</accession>
<dbReference type="SUPFAM" id="SSF56672">
    <property type="entry name" value="DNA/RNA polymerases"/>
    <property type="match status" value="1"/>
</dbReference>
<dbReference type="InterPro" id="IPR043128">
    <property type="entry name" value="Rev_trsase/Diguanyl_cyclase"/>
</dbReference>
<reference evidence="3 4" key="1">
    <citation type="submission" date="2019-03" db="EMBL/GenBank/DDBJ databases">
        <title>Single cell metagenomics reveals metabolic interactions within the superorganism composed of flagellate Streblomastix strix and complex community of Bacteroidetes bacteria on its surface.</title>
        <authorList>
            <person name="Treitli S.C."/>
            <person name="Kolisko M."/>
            <person name="Husnik F."/>
            <person name="Keeling P."/>
            <person name="Hampl V."/>
        </authorList>
    </citation>
    <scope>NUCLEOTIDE SEQUENCE [LARGE SCALE GENOMIC DNA]</scope>
    <source>
        <strain evidence="3">ST1C</strain>
    </source>
</reference>
<dbReference type="InterPro" id="IPR052055">
    <property type="entry name" value="Hepadnavirus_pol/RT"/>
</dbReference>
<proteinExistence type="predicted"/>
<organism evidence="3 4">
    <name type="scientific">Streblomastix strix</name>
    <dbReference type="NCBI Taxonomy" id="222440"/>
    <lineage>
        <taxon>Eukaryota</taxon>
        <taxon>Metamonada</taxon>
        <taxon>Preaxostyla</taxon>
        <taxon>Oxymonadida</taxon>
        <taxon>Streblomastigidae</taxon>
        <taxon>Streblomastix</taxon>
    </lineage>
</organism>
<evidence type="ECO:0000313" key="4">
    <source>
        <dbReference type="Proteomes" id="UP000324800"/>
    </source>
</evidence>
<dbReference type="EMBL" id="SNRW01000939">
    <property type="protein sequence ID" value="KAA6398515.1"/>
    <property type="molecule type" value="Genomic_DNA"/>
</dbReference>
<dbReference type="InterPro" id="IPR043502">
    <property type="entry name" value="DNA/RNA_pol_sf"/>
</dbReference>
<evidence type="ECO:0000313" key="3">
    <source>
        <dbReference type="EMBL" id="KAA6398515.1"/>
    </source>
</evidence>
<dbReference type="CDD" id="cd09275">
    <property type="entry name" value="RNase_HI_RT_DIRS1"/>
    <property type="match status" value="1"/>
</dbReference>
<protein>
    <submittedName>
        <fullName evidence="3">Putative reverse transcriptase</fullName>
    </submittedName>
</protein>
<dbReference type="GO" id="GO:0003676">
    <property type="term" value="F:nucleic acid binding"/>
    <property type="evidence" value="ECO:0007669"/>
    <property type="project" value="InterPro"/>
</dbReference>
<keyword evidence="3" id="KW-0548">Nucleotidyltransferase</keyword>
<dbReference type="Proteomes" id="UP000324800">
    <property type="component" value="Unassembled WGS sequence"/>
</dbReference>
<dbReference type="Gene3D" id="3.10.10.10">
    <property type="entry name" value="HIV Type 1 Reverse Transcriptase, subunit A, domain 1"/>
    <property type="match status" value="1"/>
</dbReference>
<dbReference type="InterPro" id="IPR000477">
    <property type="entry name" value="RT_dom"/>
</dbReference>
<dbReference type="Pfam" id="PF00078">
    <property type="entry name" value="RVT_1"/>
    <property type="match status" value="1"/>
</dbReference>
<name>A0A5J4WVY0_9EUKA</name>
<dbReference type="InterPro" id="IPR036397">
    <property type="entry name" value="RNaseH_sf"/>
</dbReference>
<evidence type="ECO:0000256" key="1">
    <source>
        <dbReference type="SAM" id="MobiDB-lite"/>
    </source>
</evidence>
<gene>
    <name evidence="3" type="ORF">EZS28_005953</name>
</gene>
<keyword evidence="3" id="KW-0808">Transferase</keyword>
<feature type="domain" description="Reverse transcriptase" evidence="2">
    <location>
        <begin position="102"/>
        <end position="285"/>
    </location>
</feature>
<dbReference type="AlphaFoldDB" id="A0A5J4WVY0"/>
<dbReference type="Gene3D" id="3.30.420.10">
    <property type="entry name" value="Ribonuclease H-like superfamily/Ribonuclease H"/>
    <property type="match status" value="1"/>
</dbReference>
<dbReference type="PROSITE" id="PS50878">
    <property type="entry name" value="RT_POL"/>
    <property type="match status" value="1"/>
</dbReference>
<sequence length="655" mass="76714">MRKMRRMNNNDQMELQKPDSNERMIPPDPIDLKNVLVPNRLKARIAQWEQIQGEQMIMQGAQPLWTSNQAPKILEQMKQSSAFKGNKMEEEEYSKQLLEELNLGIVKETDHIIFSNPTFLVRRSDGRARKVLDCRQINSMTQNVHFKMDGPEELRQILEQGDYATIFDIKDAFHHIFVSEQLQPFLGFQFKNRNFCYLGLPFGWKRSPYLFQKTLAIAIRTIRGKWIIKFQHYMDDIILLHKSKEQLKITTLQIIDFLQNLGWKLARQKCIIYPKTSFQYLGWQFETSTMEAKMTTSRKRDMKIKLKQWIDKTYATKIVKIKDFASIVGERNFLRFQFPQISLQMNALNNLKTKAVVLGGWNGRLKLNNRILGNLQMILKLVKNNEPRDLLDRTPDIIMTSDACEEGWGVTIQKNNQIIMDASEWNHGWHLKSSNQRELAAVLISLRIWKTSLLELGTDCFLLRTDNTTTEYCIRRWRAAPAIIQIVREIFLLLQQLNITIVTIHLPGKLNETADALNRLCWSGDYKIKKEVFQQALHQLNFYPTLDAFAHRTMRQLERYCSLQQDRRAVASNAFTIPWTNEKLLLHPPISKIPQTIQKLKRDKTIAALIMPDWCRFKFRAMLPTILNLVTMGPSNQVLERGPRMKQEEKLPPGQ</sequence>
<dbReference type="Gene3D" id="3.30.70.270">
    <property type="match status" value="1"/>
</dbReference>
<dbReference type="CDD" id="cd01647">
    <property type="entry name" value="RT_LTR"/>
    <property type="match status" value="1"/>
</dbReference>
<keyword evidence="3" id="KW-0695">RNA-directed DNA polymerase</keyword>
<dbReference type="PANTHER" id="PTHR33050:SF7">
    <property type="entry name" value="RIBONUCLEASE H"/>
    <property type="match status" value="1"/>
</dbReference>
<dbReference type="GO" id="GO:0003964">
    <property type="term" value="F:RNA-directed DNA polymerase activity"/>
    <property type="evidence" value="ECO:0007669"/>
    <property type="project" value="UniProtKB-KW"/>
</dbReference>
<evidence type="ECO:0000259" key="2">
    <source>
        <dbReference type="PROSITE" id="PS50878"/>
    </source>
</evidence>
<feature type="region of interest" description="Disordered" evidence="1">
    <location>
        <begin position="1"/>
        <end position="25"/>
    </location>
</feature>